<dbReference type="InterPro" id="IPR014284">
    <property type="entry name" value="RNA_pol_sigma-70_dom"/>
</dbReference>
<dbReference type="Proteomes" id="UP000304914">
    <property type="component" value="Chromosome"/>
</dbReference>
<evidence type="ECO:0000256" key="1">
    <source>
        <dbReference type="ARBA" id="ARBA00010641"/>
    </source>
</evidence>
<dbReference type="PANTHER" id="PTHR43133:SF8">
    <property type="entry name" value="RNA POLYMERASE SIGMA FACTOR HI_1459-RELATED"/>
    <property type="match status" value="1"/>
</dbReference>
<keyword evidence="2" id="KW-0805">Transcription regulation</keyword>
<dbReference type="InterPro" id="IPR036388">
    <property type="entry name" value="WH-like_DNA-bd_sf"/>
</dbReference>
<keyword evidence="5" id="KW-0804">Transcription</keyword>
<dbReference type="Gene3D" id="1.10.10.10">
    <property type="entry name" value="Winged helix-like DNA-binding domain superfamily/Winged helix DNA-binding domain"/>
    <property type="match status" value="1"/>
</dbReference>
<dbReference type="SUPFAM" id="SSF88659">
    <property type="entry name" value="Sigma3 and sigma4 domains of RNA polymerase sigma factors"/>
    <property type="match status" value="1"/>
</dbReference>
<evidence type="ECO:0000256" key="3">
    <source>
        <dbReference type="ARBA" id="ARBA00023082"/>
    </source>
</evidence>
<dbReference type="AlphaFoldDB" id="A0A4U9ZMB7"/>
<dbReference type="GO" id="GO:0006352">
    <property type="term" value="P:DNA-templated transcription initiation"/>
    <property type="evidence" value="ECO:0007669"/>
    <property type="project" value="InterPro"/>
</dbReference>
<protein>
    <submittedName>
        <fullName evidence="8">RNA polymerase sigma factor protein</fullName>
    </submittedName>
</protein>
<name>A0A4U9ZMB7_9STRE</name>
<feature type="domain" description="RNA polymerase sigma-70 region 2" evidence="6">
    <location>
        <begin position="24"/>
        <end position="86"/>
    </location>
</feature>
<evidence type="ECO:0000256" key="2">
    <source>
        <dbReference type="ARBA" id="ARBA00023015"/>
    </source>
</evidence>
<dbReference type="GO" id="GO:0016987">
    <property type="term" value="F:sigma factor activity"/>
    <property type="evidence" value="ECO:0007669"/>
    <property type="project" value="UniProtKB-KW"/>
</dbReference>
<feature type="domain" description="RNA polymerase sigma factor 70 region 4 type 2" evidence="7">
    <location>
        <begin position="111"/>
        <end position="162"/>
    </location>
</feature>
<evidence type="ECO:0000256" key="5">
    <source>
        <dbReference type="ARBA" id="ARBA00023163"/>
    </source>
</evidence>
<dbReference type="Pfam" id="PF08281">
    <property type="entry name" value="Sigma70_r4_2"/>
    <property type="match status" value="1"/>
</dbReference>
<dbReference type="GO" id="GO:0003677">
    <property type="term" value="F:DNA binding"/>
    <property type="evidence" value="ECO:0007669"/>
    <property type="project" value="UniProtKB-KW"/>
</dbReference>
<evidence type="ECO:0000259" key="7">
    <source>
        <dbReference type="Pfam" id="PF08281"/>
    </source>
</evidence>
<gene>
    <name evidence="8" type="primary">sigV</name>
    <name evidence="8" type="ORF">NCTC5385_02141</name>
</gene>
<dbReference type="SUPFAM" id="SSF88946">
    <property type="entry name" value="Sigma2 domain of RNA polymerase sigma factors"/>
    <property type="match status" value="1"/>
</dbReference>
<comment type="similarity">
    <text evidence="1">Belongs to the sigma-70 factor family. ECF subfamily.</text>
</comment>
<dbReference type="InterPro" id="IPR013324">
    <property type="entry name" value="RNA_pol_sigma_r3/r4-like"/>
</dbReference>
<sequence>MKRKRKCKEDILIELDAYEQELMAYSQEIIGYLVNSGVSPNQAQDVTQDVFLQMLECNYSIPLEKIRAWMYRTAIRRYIDLYRRDRHYHELLQKDFFSQQAVTAYDLGDYDDLYDAISQLDDKAQLLLDLYYFQGFSIKEIAAITGYSQSNIKIRLMRLRQLLKKQLQLKGYPNDHYKNK</sequence>
<dbReference type="STRING" id="873448.STRPO_1591"/>
<keyword evidence="4" id="KW-0238">DNA-binding</keyword>
<evidence type="ECO:0000313" key="9">
    <source>
        <dbReference type="Proteomes" id="UP000304914"/>
    </source>
</evidence>
<reference evidence="8 9" key="1">
    <citation type="submission" date="2019-05" db="EMBL/GenBank/DDBJ databases">
        <authorList>
            <consortium name="Pathogen Informatics"/>
        </authorList>
    </citation>
    <scope>NUCLEOTIDE SEQUENCE [LARGE SCALE GENOMIC DNA]</scope>
    <source>
        <strain evidence="8 9">NCTC5385</strain>
    </source>
</reference>
<evidence type="ECO:0000256" key="4">
    <source>
        <dbReference type="ARBA" id="ARBA00023125"/>
    </source>
</evidence>
<dbReference type="Pfam" id="PF04542">
    <property type="entry name" value="Sigma70_r2"/>
    <property type="match status" value="1"/>
</dbReference>
<dbReference type="InterPro" id="IPR013249">
    <property type="entry name" value="RNA_pol_sigma70_r4_t2"/>
</dbReference>
<evidence type="ECO:0000313" key="8">
    <source>
        <dbReference type="EMBL" id="VTS41345.1"/>
    </source>
</evidence>
<dbReference type="InterPro" id="IPR013325">
    <property type="entry name" value="RNA_pol_sigma_r2"/>
</dbReference>
<dbReference type="Gene3D" id="1.10.1740.10">
    <property type="match status" value="1"/>
</dbReference>
<dbReference type="NCBIfam" id="TIGR02937">
    <property type="entry name" value="sigma70-ECF"/>
    <property type="match status" value="1"/>
</dbReference>
<keyword evidence="3" id="KW-0731">Sigma factor</keyword>
<dbReference type="RefSeq" id="WP_138069034.1">
    <property type="nucleotide sequence ID" value="NZ_LR594035.1"/>
</dbReference>
<organism evidence="8 9">
    <name type="scientific">Streptococcus pseudoporcinus</name>
    <dbReference type="NCBI Taxonomy" id="361101"/>
    <lineage>
        <taxon>Bacteria</taxon>
        <taxon>Bacillati</taxon>
        <taxon>Bacillota</taxon>
        <taxon>Bacilli</taxon>
        <taxon>Lactobacillales</taxon>
        <taxon>Streptococcaceae</taxon>
        <taxon>Streptococcus</taxon>
    </lineage>
</organism>
<dbReference type="EMBL" id="LR594035">
    <property type="protein sequence ID" value="VTS41345.1"/>
    <property type="molecule type" value="Genomic_DNA"/>
</dbReference>
<proteinExistence type="inferred from homology"/>
<dbReference type="InterPro" id="IPR039425">
    <property type="entry name" value="RNA_pol_sigma-70-like"/>
</dbReference>
<dbReference type="PANTHER" id="PTHR43133">
    <property type="entry name" value="RNA POLYMERASE ECF-TYPE SIGMA FACTO"/>
    <property type="match status" value="1"/>
</dbReference>
<dbReference type="InterPro" id="IPR007627">
    <property type="entry name" value="RNA_pol_sigma70_r2"/>
</dbReference>
<evidence type="ECO:0000259" key="6">
    <source>
        <dbReference type="Pfam" id="PF04542"/>
    </source>
</evidence>
<accession>A0A4U9ZMB7</accession>